<dbReference type="PANTHER" id="PTHR30055">
    <property type="entry name" value="HTH-TYPE TRANSCRIPTIONAL REGULATOR RUTR"/>
    <property type="match status" value="1"/>
</dbReference>
<dbReference type="GO" id="GO:0000976">
    <property type="term" value="F:transcription cis-regulatory region binding"/>
    <property type="evidence" value="ECO:0007669"/>
    <property type="project" value="TreeGrafter"/>
</dbReference>
<feature type="DNA-binding region" description="H-T-H motif" evidence="4">
    <location>
        <begin position="35"/>
        <end position="54"/>
    </location>
</feature>
<dbReference type="InterPro" id="IPR039536">
    <property type="entry name" value="TetR_C_Proteobacteria"/>
</dbReference>
<keyword evidence="7" id="KW-1185">Reference proteome</keyword>
<dbReference type="Pfam" id="PF00440">
    <property type="entry name" value="TetR_N"/>
    <property type="match status" value="1"/>
</dbReference>
<dbReference type="InterPro" id="IPR009057">
    <property type="entry name" value="Homeodomain-like_sf"/>
</dbReference>
<keyword evidence="3" id="KW-0804">Transcription</keyword>
<reference evidence="6 7" key="1">
    <citation type="submission" date="2017-12" db="EMBL/GenBank/DDBJ databases">
        <authorList>
            <person name="Hurst M.R.H."/>
        </authorList>
    </citation>
    <scope>NUCLEOTIDE SEQUENCE [LARGE SCALE GENOMIC DNA]</scope>
    <source>
        <strain evidence="6 7">BM15</strain>
    </source>
</reference>
<dbReference type="KEGG" id="paro:CUV01_10555"/>
<evidence type="ECO:0000313" key="6">
    <source>
        <dbReference type="EMBL" id="AUH33771.1"/>
    </source>
</evidence>
<gene>
    <name evidence="6" type="ORF">CUV01_10555</name>
</gene>
<dbReference type="Pfam" id="PF14246">
    <property type="entry name" value="TetR_C_7"/>
    <property type="match status" value="1"/>
</dbReference>
<dbReference type="GO" id="GO:0003700">
    <property type="term" value="F:DNA-binding transcription factor activity"/>
    <property type="evidence" value="ECO:0007669"/>
    <property type="project" value="TreeGrafter"/>
</dbReference>
<dbReference type="SUPFAM" id="SSF46689">
    <property type="entry name" value="Homeodomain-like"/>
    <property type="match status" value="1"/>
</dbReference>
<dbReference type="PANTHER" id="PTHR30055:SF146">
    <property type="entry name" value="HTH-TYPE TRANSCRIPTIONAL DUAL REGULATOR CECR"/>
    <property type="match status" value="1"/>
</dbReference>
<evidence type="ECO:0000256" key="3">
    <source>
        <dbReference type="ARBA" id="ARBA00023163"/>
    </source>
</evidence>
<dbReference type="AlphaFoldDB" id="A0A2K9F3S0"/>
<dbReference type="Proteomes" id="UP000233742">
    <property type="component" value="Chromosome"/>
</dbReference>
<organism evidence="6 7">
    <name type="scientific">Paracoccus tegillarcae</name>
    <dbReference type="NCBI Taxonomy" id="1529068"/>
    <lineage>
        <taxon>Bacteria</taxon>
        <taxon>Pseudomonadati</taxon>
        <taxon>Pseudomonadota</taxon>
        <taxon>Alphaproteobacteria</taxon>
        <taxon>Rhodobacterales</taxon>
        <taxon>Paracoccaceae</taxon>
        <taxon>Paracoccus</taxon>
    </lineage>
</organism>
<dbReference type="PROSITE" id="PS01081">
    <property type="entry name" value="HTH_TETR_1"/>
    <property type="match status" value="1"/>
</dbReference>
<dbReference type="InterPro" id="IPR036271">
    <property type="entry name" value="Tet_transcr_reg_TetR-rel_C_sf"/>
</dbReference>
<evidence type="ECO:0000256" key="2">
    <source>
        <dbReference type="ARBA" id="ARBA00023125"/>
    </source>
</evidence>
<keyword evidence="1" id="KW-0805">Transcription regulation</keyword>
<dbReference type="InterPro" id="IPR023772">
    <property type="entry name" value="DNA-bd_HTH_TetR-type_CS"/>
</dbReference>
<dbReference type="EMBL" id="CP025408">
    <property type="protein sequence ID" value="AUH33771.1"/>
    <property type="molecule type" value="Genomic_DNA"/>
</dbReference>
<protein>
    <submittedName>
        <fullName evidence="6">TetR/AcrR family transcriptional regulator</fullName>
    </submittedName>
</protein>
<dbReference type="PRINTS" id="PR00455">
    <property type="entry name" value="HTHTETR"/>
</dbReference>
<dbReference type="InterPro" id="IPR050109">
    <property type="entry name" value="HTH-type_TetR-like_transc_reg"/>
</dbReference>
<feature type="domain" description="HTH tetR-type" evidence="5">
    <location>
        <begin position="12"/>
        <end position="72"/>
    </location>
</feature>
<evidence type="ECO:0000313" key="7">
    <source>
        <dbReference type="Proteomes" id="UP000233742"/>
    </source>
</evidence>
<dbReference type="SUPFAM" id="SSF48498">
    <property type="entry name" value="Tetracyclin repressor-like, C-terminal domain"/>
    <property type="match status" value="1"/>
</dbReference>
<evidence type="ECO:0000256" key="4">
    <source>
        <dbReference type="PROSITE-ProRule" id="PRU00335"/>
    </source>
</evidence>
<dbReference type="InterPro" id="IPR001647">
    <property type="entry name" value="HTH_TetR"/>
</dbReference>
<dbReference type="PROSITE" id="PS50977">
    <property type="entry name" value="HTH_TETR_2"/>
    <property type="match status" value="1"/>
</dbReference>
<evidence type="ECO:0000256" key="1">
    <source>
        <dbReference type="ARBA" id="ARBA00023015"/>
    </source>
</evidence>
<evidence type="ECO:0000259" key="5">
    <source>
        <dbReference type="PROSITE" id="PS50977"/>
    </source>
</evidence>
<dbReference type="FunFam" id="1.10.10.60:FF:000141">
    <property type="entry name" value="TetR family transcriptional regulator"/>
    <property type="match status" value="1"/>
</dbReference>
<dbReference type="OrthoDB" id="9816431at2"/>
<sequence length="233" mass="25797">MVEKKDSVVTKGRKFKQVLDGARAVFLKEGFAGASVDDIASEARVSKATLYSYFPDKELMFSEVFRAELASGSEEPVAALAADRPAVEALPLIIHALATRSVSGAGVQSYRMRVAESDRFPSLAREYLDTVHRRQRRDIRTFLERWTLRGELEISDFELATEQLIALATALIGDRAVFLGADSVTETQMHRATMGAAQVFLAAYGMRYVDTSRAARDASMRRADRAKTVPPME</sequence>
<proteinExistence type="predicted"/>
<keyword evidence="2 4" id="KW-0238">DNA-binding</keyword>
<dbReference type="Gene3D" id="1.10.357.10">
    <property type="entry name" value="Tetracycline Repressor, domain 2"/>
    <property type="match status" value="1"/>
</dbReference>
<dbReference type="RefSeq" id="WP_101460437.1">
    <property type="nucleotide sequence ID" value="NZ_CP025408.1"/>
</dbReference>
<accession>A0A2K9F3S0</accession>
<name>A0A2K9F3S0_9RHOB</name>